<dbReference type="AlphaFoldDB" id="A0A1G8YZB5"/>
<accession>A0A1G8YZB5</accession>
<sequence>MRDFLPIILLAVAGFLAGGAYSMWKTARGPAVVLAAGAVLALAGGILWMSW</sequence>
<keyword evidence="3" id="KW-1185">Reference proteome</keyword>
<name>A0A1G8YZB5_ACTMZ</name>
<gene>
    <name evidence="2" type="ORF">SAMN04487820_104145</name>
</gene>
<protein>
    <submittedName>
        <fullName evidence="2">Uncharacterized protein</fullName>
    </submittedName>
</protein>
<evidence type="ECO:0000313" key="2">
    <source>
        <dbReference type="EMBL" id="SDK08126.1"/>
    </source>
</evidence>
<evidence type="ECO:0000313" key="3">
    <source>
        <dbReference type="Proteomes" id="UP000199213"/>
    </source>
</evidence>
<proteinExistence type="predicted"/>
<dbReference type="Proteomes" id="UP000199213">
    <property type="component" value="Unassembled WGS sequence"/>
</dbReference>
<feature type="transmembrane region" description="Helical" evidence="1">
    <location>
        <begin position="31"/>
        <end position="50"/>
    </location>
</feature>
<keyword evidence="1" id="KW-0812">Transmembrane</keyword>
<dbReference type="RefSeq" id="WP_176797877.1">
    <property type="nucleotide sequence ID" value="NZ_FNFM01000004.1"/>
</dbReference>
<evidence type="ECO:0000256" key="1">
    <source>
        <dbReference type="SAM" id="Phobius"/>
    </source>
</evidence>
<keyword evidence="1" id="KW-1133">Transmembrane helix</keyword>
<feature type="transmembrane region" description="Helical" evidence="1">
    <location>
        <begin position="6"/>
        <end position="24"/>
    </location>
</feature>
<dbReference type="EMBL" id="FNFM01000004">
    <property type="protein sequence ID" value="SDK08126.1"/>
    <property type="molecule type" value="Genomic_DNA"/>
</dbReference>
<keyword evidence="1" id="KW-0472">Membrane</keyword>
<organism evidence="2 3">
    <name type="scientific">Actinopolyspora mzabensis</name>
    <dbReference type="NCBI Taxonomy" id="995066"/>
    <lineage>
        <taxon>Bacteria</taxon>
        <taxon>Bacillati</taxon>
        <taxon>Actinomycetota</taxon>
        <taxon>Actinomycetes</taxon>
        <taxon>Actinopolysporales</taxon>
        <taxon>Actinopolysporaceae</taxon>
        <taxon>Actinopolyspora</taxon>
    </lineage>
</organism>
<reference evidence="3" key="1">
    <citation type="submission" date="2016-10" db="EMBL/GenBank/DDBJ databases">
        <authorList>
            <person name="Varghese N."/>
            <person name="Submissions S."/>
        </authorList>
    </citation>
    <scope>NUCLEOTIDE SEQUENCE [LARGE SCALE GENOMIC DNA]</scope>
    <source>
        <strain evidence="3">DSM 45460</strain>
    </source>
</reference>